<keyword evidence="1" id="KW-0175">Coiled coil</keyword>
<reference evidence="3 4" key="1">
    <citation type="submission" date="2019-09" db="EMBL/GenBank/DDBJ databases">
        <title>Complete Genome Sequence of Lactobacillus nenjiangensis SH-Y15, isolated from sauerkraut.</title>
        <authorList>
            <person name="Yang H."/>
        </authorList>
    </citation>
    <scope>NUCLEOTIDE SEQUENCE [LARGE SCALE GENOMIC DNA]</scope>
    <source>
        <strain evidence="3 4">SH-Y15</strain>
    </source>
</reference>
<dbReference type="InterPro" id="IPR036388">
    <property type="entry name" value="WH-like_DNA-bd_sf"/>
</dbReference>
<dbReference type="Proteomes" id="UP000325295">
    <property type="component" value="Chromosome"/>
</dbReference>
<dbReference type="Pfam" id="PF12802">
    <property type="entry name" value="MarR_2"/>
    <property type="match status" value="1"/>
</dbReference>
<dbReference type="KEGG" id="lnn:F0161_08785"/>
<proteinExistence type="predicted"/>
<dbReference type="PROSITE" id="PS50995">
    <property type="entry name" value="HTH_MARR_2"/>
    <property type="match status" value="1"/>
</dbReference>
<dbReference type="EMBL" id="CP043939">
    <property type="protein sequence ID" value="QER67932.1"/>
    <property type="molecule type" value="Genomic_DNA"/>
</dbReference>
<evidence type="ECO:0000313" key="4">
    <source>
        <dbReference type="Proteomes" id="UP000325295"/>
    </source>
</evidence>
<gene>
    <name evidence="3" type="ORF">F0161_08785</name>
</gene>
<dbReference type="InterPro" id="IPR039422">
    <property type="entry name" value="MarR/SlyA-like"/>
</dbReference>
<dbReference type="PANTHER" id="PTHR33164:SF43">
    <property type="entry name" value="HTH-TYPE TRANSCRIPTIONAL REPRESSOR YETL"/>
    <property type="match status" value="1"/>
</dbReference>
<dbReference type="Gene3D" id="1.10.10.10">
    <property type="entry name" value="Winged helix-like DNA-binding domain superfamily/Winged helix DNA-binding domain"/>
    <property type="match status" value="1"/>
</dbReference>
<evidence type="ECO:0000259" key="2">
    <source>
        <dbReference type="PROSITE" id="PS50995"/>
    </source>
</evidence>
<keyword evidence="4" id="KW-1185">Reference proteome</keyword>
<sequence>MDSDELLIKAISVYMSTLKSLDTFISEPAAKYFLSFEQYLILHDISTQKKIMLMDIAQQRGVTRSAISRQIKVLLKHKYVYQKADPLDRRRLLLHLTKSGKEVEEEISKNVATRFSGWVNIFGENKAGEILDFIEEFDNRVVREEAKKKKAAKDAELKAAKAAAKKAAKKAQDLQDAQDALLKEEAEAAEQQKINKCS</sequence>
<dbReference type="GO" id="GO:0006950">
    <property type="term" value="P:response to stress"/>
    <property type="evidence" value="ECO:0007669"/>
    <property type="project" value="TreeGrafter"/>
</dbReference>
<dbReference type="InterPro" id="IPR036390">
    <property type="entry name" value="WH_DNA-bd_sf"/>
</dbReference>
<dbReference type="AlphaFoldDB" id="A0A5P1X1Z4"/>
<accession>A0A5P1X1Z4</accession>
<protein>
    <submittedName>
        <fullName evidence="3">MarR family transcriptional regulator</fullName>
    </submittedName>
</protein>
<organism evidence="3 4">
    <name type="scientific">Paucilactobacillus nenjiangensis</name>
    <dbReference type="NCBI Taxonomy" id="1296540"/>
    <lineage>
        <taxon>Bacteria</taxon>
        <taxon>Bacillati</taxon>
        <taxon>Bacillota</taxon>
        <taxon>Bacilli</taxon>
        <taxon>Lactobacillales</taxon>
        <taxon>Lactobacillaceae</taxon>
        <taxon>Paucilactobacillus</taxon>
    </lineage>
</organism>
<name>A0A5P1X1Z4_9LACO</name>
<dbReference type="InterPro" id="IPR000835">
    <property type="entry name" value="HTH_MarR-typ"/>
</dbReference>
<dbReference type="PANTHER" id="PTHR33164">
    <property type="entry name" value="TRANSCRIPTIONAL REGULATOR, MARR FAMILY"/>
    <property type="match status" value="1"/>
</dbReference>
<dbReference type="OrthoDB" id="1903871at2"/>
<dbReference type="SUPFAM" id="SSF46785">
    <property type="entry name" value="Winged helix' DNA-binding domain"/>
    <property type="match status" value="1"/>
</dbReference>
<dbReference type="SMART" id="SM00347">
    <property type="entry name" value="HTH_MARR"/>
    <property type="match status" value="1"/>
</dbReference>
<feature type="coiled-coil region" evidence="1">
    <location>
        <begin position="134"/>
        <end position="194"/>
    </location>
</feature>
<dbReference type="GO" id="GO:0003700">
    <property type="term" value="F:DNA-binding transcription factor activity"/>
    <property type="evidence" value="ECO:0007669"/>
    <property type="project" value="InterPro"/>
</dbReference>
<evidence type="ECO:0000313" key="3">
    <source>
        <dbReference type="EMBL" id="QER67932.1"/>
    </source>
</evidence>
<evidence type="ECO:0000256" key="1">
    <source>
        <dbReference type="SAM" id="Coils"/>
    </source>
</evidence>
<feature type="domain" description="HTH marR-type" evidence="2">
    <location>
        <begin position="4"/>
        <end position="139"/>
    </location>
</feature>